<protein>
    <submittedName>
        <fullName evidence="2 4">Uncharacterized protein</fullName>
    </submittedName>
</protein>
<dbReference type="WormBase" id="SRAE_X000051700">
    <property type="protein sequence ID" value="SRP03537"/>
    <property type="gene ID" value="WBGene00266076"/>
</dbReference>
<evidence type="ECO:0000313" key="5">
    <source>
        <dbReference type="WormBase" id="SRAE_X000051700"/>
    </source>
</evidence>
<evidence type="ECO:0000313" key="4">
    <source>
        <dbReference type="WBParaSite" id="SRAE_X000051700.1"/>
    </source>
</evidence>
<reference evidence="2 3" key="1">
    <citation type="submission" date="2014-09" db="EMBL/GenBank/DDBJ databases">
        <authorList>
            <person name="Martin A.A."/>
        </authorList>
    </citation>
    <scope>NUCLEOTIDE SEQUENCE</scope>
    <source>
        <strain evidence="3">ED321</strain>
        <strain evidence="2">ED321 Heterogonic</strain>
    </source>
</reference>
<feature type="chain" id="PRO_5015031116" evidence="1">
    <location>
        <begin position="24"/>
        <end position="145"/>
    </location>
</feature>
<reference evidence="4" key="2">
    <citation type="submission" date="2020-12" db="UniProtKB">
        <authorList>
            <consortium name="WormBaseParasite"/>
        </authorList>
    </citation>
    <scope>IDENTIFICATION</scope>
</reference>
<dbReference type="WBParaSite" id="SRAE_X000051700.1">
    <property type="protein sequence ID" value="SRAE_X000051700.1"/>
    <property type="gene ID" value="WBGene00266076"/>
</dbReference>
<evidence type="ECO:0000313" key="2">
    <source>
        <dbReference type="EMBL" id="CEF71190.1"/>
    </source>
</evidence>
<keyword evidence="1" id="KW-0732">Signal</keyword>
<proteinExistence type="predicted"/>
<evidence type="ECO:0000313" key="3">
    <source>
        <dbReference type="Proteomes" id="UP000035682"/>
    </source>
</evidence>
<organism evidence="2">
    <name type="scientific">Strongyloides ratti</name>
    <name type="common">Parasitic roundworm</name>
    <dbReference type="NCBI Taxonomy" id="34506"/>
    <lineage>
        <taxon>Eukaryota</taxon>
        <taxon>Metazoa</taxon>
        <taxon>Ecdysozoa</taxon>
        <taxon>Nematoda</taxon>
        <taxon>Chromadorea</taxon>
        <taxon>Rhabditida</taxon>
        <taxon>Tylenchina</taxon>
        <taxon>Panagrolaimomorpha</taxon>
        <taxon>Strongyloidoidea</taxon>
        <taxon>Strongyloididae</taxon>
        <taxon>Strongyloides</taxon>
    </lineage>
</organism>
<dbReference type="EMBL" id="LN609530">
    <property type="protein sequence ID" value="CEF71190.1"/>
    <property type="molecule type" value="Genomic_DNA"/>
</dbReference>
<dbReference type="RefSeq" id="XP_024510386.1">
    <property type="nucleotide sequence ID" value="XM_024644870.1"/>
</dbReference>
<accession>A0A090LN03</accession>
<feature type="signal peptide" evidence="1">
    <location>
        <begin position="1"/>
        <end position="23"/>
    </location>
</feature>
<name>A0A090LN03_STRRB</name>
<sequence length="145" mass="17385">MILLKNFFLILFISGHLIFKGNGIKLKCTRFFGKRPPCYLYVDLIKGDFLSKAKCCLSSKLLYELQQKSIASYSSTRYLEVMNGFIKGRIDQKSTKQICRNLHIRYHYPTYIHIYSVYPRTTEEKRLYKYVHPSRFDFLRIFRRS</sequence>
<gene>
    <name evidence="2 4 5" type="ORF">SRAE_X000051700</name>
</gene>
<evidence type="ECO:0000256" key="1">
    <source>
        <dbReference type="SAM" id="SignalP"/>
    </source>
</evidence>
<keyword evidence="3" id="KW-1185">Reference proteome</keyword>
<dbReference type="Proteomes" id="UP000035682">
    <property type="component" value="Unplaced"/>
</dbReference>
<dbReference type="CTD" id="36383570"/>
<dbReference type="GeneID" id="36383570"/>
<dbReference type="AlphaFoldDB" id="A0A090LN03"/>